<reference evidence="1" key="1">
    <citation type="submission" date="2021-06" db="EMBL/GenBank/DDBJ databases">
        <authorList>
            <person name="Kallberg Y."/>
            <person name="Tangrot J."/>
            <person name="Rosling A."/>
        </authorList>
    </citation>
    <scope>NUCLEOTIDE SEQUENCE</scope>
    <source>
        <strain evidence="1">FL130A</strain>
    </source>
</reference>
<protein>
    <submittedName>
        <fullName evidence="1">10423_t:CDS:1</fullName>
    </submittedName>
</protein>
<proteinExistence type="predicted"/>
<dbReference type="Proteomes" id="UP000789508">
    <property type="component" value="Unassembled WGS sequence"/>
</dbReference>
<name>A0A9N9C8D6_9GLOM</name>
<dbReference type="AlphaFoldDB" id="A0A9N9C8D6"/>
<organism evidence="1 2">
    <name type="scientific">Ambispora leptoticha</name>
    <dbReference type="NCBI Taxonomy" id="144679"/>
    <lineage>
        <taxon>Eukaryota</taxon>
        <taxon>Fungi</taxon>
        <taxon>Fungi incertae sedis</taxon>
        <taxon>Mucoromycota</taxon>
        <taxon>Glomeromycotina</taxon>
        <taxon>Glomeromycetes</taxon>
        <taxon>Archaeosporales</taxon>
        <taxon>Ambisporaceae</taxon>
        <taxon>Ambispora</taxon>
    </lineage>
</organism>
<sequence>MAQPEWHRYFDDNDVDDWSVLGFHETWIRENKDDLKKLNYQKANDRITKSLRSLISDCKDEMKTQKAAKLLANKASTSSTFYNRVSEDGKRTHGSELDELWTFIDYQRLAQAKLNYEQFDNITKYSHALTGVAMRNLNTLIPSTLPCKRPFEDLESETINLAQVIGQGSNIAFNSQPKGMKTPPSRPPNVDTLLSTPDNYLDAMGQSLKYNHSCVPTPPIWANIESYLENGLKKSGRDFKKAIMQEIEGVDERMFRLYCEKILIDLKIGERKYIVQNLSSLFKFYETTFGNITFDWIESHSRSAKLTKSQTSSGIVNDILNLIAILLEHLNISIKTATNIKVFSLQAIGCRITLYSLSVTEGGSFLSSELASAIIPFSFEARSKYKSVLYLMAIFHVSNYADIYFIQDEFIKQLSIMQELDFDVTIMKELQFGMF</sequence>
<evidence type="ECO:0000313" key="1">
    <source>
        <dbReference type="EMBL" id="CAG8594366.1"/>
    </source>
</evidence>
<gene>
    <name evidence="1" type="ORF">ALEPTO_LOCUS7849</name>
</gene>
<evidence type="ECO:0000313" key="2">
    <source>
        <dbReference type="Proteomes" id="UP000789508"/>
    </source>
</evidence>
<accession>A0A9N9C8D6</accession>
<dbReference type="OrthoDB" id="2396506at2759"/>
<keyword evidence="2" id="KW-1185">Reference proteome</keyword>
<dbReference type="EMBL" id="CAJVPS010003773">
    <property type="protein sequence ID" value="CAG8594366.1"/>
    <property type="molecule type" value="Genomic_DNA"/>
</dbReference>
<comment type="caution">
    <text evidence="1">The sequence shown here is derived from an EMBL/GenBank/DDBJ whole genome shotgun (WGS) entry which is preliminary data.</text>
</comment>